<dbReference type="GO" id="GO:0003677">
    <property type="term" value="F:DNA binding"/>
    <property type="evidence" value="ECO:0007669"/>
    <property type="project" value="UniProtKB-KW"/>
</dbReference>
<dbReference type="EMBL" id="JAQQXP010000004">
    <property type="protein sequence ID" value="MDC8832814.1"/>
    <property type="molecule type" value="Genomic_DNA"/>
</dbReference>
<dbReference type="InterPro" id="IPR000424">
    <property type="entry name" value="Primosome_PriB/ssb"/>
</dbReference>
<proteinExistence type="predicted"/>
<gene>
    <name evidence="5" type="primary">ssb</name>
    <name evidence="5" type="ORF">OIK42_18840</name>
</gene>
<evidence type="ECO:0000256" key="4">
    <source>
        <dbReference type="SAM" id="MobiDB-lite"/>
    </source>
</evidence>
<dbReference type="Gene3D" id="2.40.50.140">
    <property type="entry name" value="Nucleic acid-binding proteins"/>
    <property type="match status" value="1"/>
</dbReference>
<accession>A0ABT5L6Z9</accession>
<dbReference type="SUPFAM" id="SSF50249">
    <property type="entry name" value="Nucleic acid-binding proteins"/>
    <property type="match status" value="1"/>
</dbReference>
<dbReference type="Pfam" id="PF00436">
    <property type="entry name" value="SSB"/>
    <property type="match status" value="1"/>
</dbReference>
<keyword evidence="6" id="KW-1185">Reference proteome</keyword>
<evidence type="ECO:0000256" key="1">
    <source>
        <dbReference type="ARBA" id="ARBA00023125"/>
    </source>
</evidence>
<dbReference type="RefSeq" id="WP_273642689.1">
    <property type="nucleotide sequence ID" value="NZ_JAQQXP010000004.1"/>
</dbReference>
<dbReference type="InterPro" id="IPR012340">
    <property type="entry name" value="NA-bd_OB-fold"/>
</dbReference>
<reference evidence="5 6" key="1">
    <citation type="submission" date="2022-10" db="EMBL/GenBank/DDBJ databases">
        <title>Alteromonas sp. chi3 Genome sequencing.</title>
        <authorList>
            <person name="Park S."/>
        </authorList>
    </citation>
    <scope>NUCLEOTIDE SEQUENCE [LARGE SCALE GENOMIC DNA]</scope>
    <source>
        <strain evidence="6">chi3</strain>
    </source>
</reference>
<dbReference type="CDD" id="cd04496">
    <property type="entry name" value="SSB_OBF"/>
    <property type="match status" value="1"/>
</dbReference>
<keyword evidence="1 2" id="KW-0238">DNA-binding</keyword>
<name>A0ABT5L6Z9_9ALTE</name>
<dbReference type="PROSITE" id="PS50935">
    <property type="entry name" value="SSB"/>
    <property type="match status" value="1"/>
</dbReference>
<evidence type="ECO:0000313" key="6">
    <source>
        <dbReference type="Proteomes" id="UP001218788"/>
    </source>
</evidence>
<feature type="compositionally biased region" description="Low complexity" evidence="4">
    <location>
        <begin position="118"/>
        <end position="142"/>
    </location>
</feature>
<dbReference type="InterPro" id="IPR011344">
    <property type="entry name" value="ssDNA-bd"/>
</dbReference>
<comment type="caution">
    <text evidence="5">The sequence shown here is derived from an EMBL/GenBank/DDBJ whole genome shotgun (WGS) entry which is preliminary data.</text>
</comment>
<dbReference type="Proteomes" id="UP001218788">
    <property type="component" value="Unassembled WGS sequence"/>
</dbReference>
<evidence type="ECO:0000256" key="2">
    <source>
        <dbReference type="PROSITE-ProRule" id="PRU00252"/>
    </source>
</evidence>
<sequence>MSFGFIEVLAVGNIGEISPATLPSGDAVTNFTFASTKYWKDKQGQQQEKTTWVRCKAFGKTGELISQLATVGTEMMLKNAELTINKWKDSNGVKRETPELIVSEFRVLSRGKKSESYQNQSQQQASAQPNAPQQQQPVTQQQIGSESAERMFNQRG</sequence>
<protein>
    <recommendedName>
        <fullName evidence="3">Single-stranded DNA-binding protein</fullName>
    </recommendedName>
</protein>
<evidence type="ECO:0000313" key="5">
    <source>
        <dbReference type="EMBL" id="MDC8832814.1"/>
    </source>
</evidence>
<dbReference type="NCBIfam" id="TIGR00621">
    <property type="entry name" value="ssb"/>
    <property type="match status" value="1"/>
</dbReference>
<evidence type="ECO:0000256" key="3">
    <source>
        <dbReference type="RuleBase" id="RU000524"/>
    </source>
</evidence>
<organism evidence="5 6">
    <name type="scientific">Alteromonas gilva</name>
    <dbReference type="NCBI Taxonomy" id="2987522"/>
    <lineage>
        <taxon>Bacteria</taxon>
        <taxon>Pseudomonadati</taxon>
        <taxon>Pseudomonadota</taxon>
        <taxon>Gammaproteobacteria</taxon>
        <taxon>Alteromonadales</taxon>
        <taxon>Alteromonadaceae</taxon>
        <taxon>Alteromonas/Salinimonas group</taxon>
        <taxon>Alteromonas</taxon>
    </lineage>
</organism>
<feature type="region of interest" description="Disordered" evidence="4">
    <location>
        <begin position="112"/>
        <end position="156"/>
    </location>
</feature>